<dbReference type="EMBL" id="NMUL01000007">
    <property type="protein sequence ID" value="OXM69632.1"/>
    <property type="molecule type" value="Genomic_DNA"/>
</dbReference>
<organism evidence="1 2">
    <name type="scientific">Amycolatopsis vastitatis</name>
    <dbReference type="NCBI Taxonomy" id="1905142"/>
    <lineage>
        <taxon>Bacteria</taxon>
        <taxon>Bacillati</taxon>
        <taxon>Actinomycetota</taxon>
        <taxon>Actinomycetes</taxon>
        <taxon>Pseudonocardiales</taxon>
        <taxon>Pseudonocardiaceae</taxon>
        <taxon>Amycolatopsis</taxon>
    </lineage>
</organism>
<reference evidence="2" key="1">
    <citation type="submission" date="2017-07" db="EMBL/GenBank/DDBJ databases">
        <title>Comparative genome mining reveals phylogenetic distribution patterns of secondary metabolites in Amycolatopsis.</title>
        <authorList>
            <person name="Adamek M."/>
            <person name="Alanjary M."/>
            <person name="Sales-Ortells H."/>
            <person name="Goodfellow M."/>
            <person name="Bull A.T."/>
            <person name="Kalinowski J."/>
            <person name="Ziemert N."/>
        </authorList>
    </citation>
    <scope>NUCLEOTIDE SEQUENCE [LARGE SCALE GENOMIC DNA]</scope>
    <source>
        <strain evidence="2">H5</strain>
    </source>
</reference>
<sequence length="65" mass="7350">MDVSFVYLGDVDGYLVTVDGQHRGVVDSEDLDDYCPLWKLRDDADPAALLAQVDPYIHPRKDEAR</sequence>
<evidence type="ECO:0000313" key="1">
    <source>
        <dbReference type="EMBL" id="OXM69632.1"/>
    </source>
</evidence>
<name>A0A229TEF0_9PSEU</name>
<dbReference type="Proteomes" id="UP000215199">
    <property type="component" value="Unassembled WGS sequence"/>
</dbReference>
<accession>A0A229TEF0</accession>
<comment type="caution">
    <text evidence="1">The sequence shown here is derived from an EMBL/GenBank/DDBJ whole genome shotgun (WGS) entry which is preliminary data.</text>
</comment>
<keyword evidence="2" id="KW-1185">Reference proteome</keyword>
<protein>
    <submittedName>
        <fullName evidence="1">Uncharacterized protein</fullName>
    </submittedName>
</protein>
<gene>
    <name evidence="1" type="ORF">CF165_08980</name>
</gene>
<dbReference type="AlphaFoldDB" id="A0A229TEF0"/>
<evidence type="ECO:0000313" key="2">
    <source>
        <dbReference type="Proteomes" id="UP000215199"/>
    </source>
</evidence>
<proteinExistence type="predicted"/>